<accession>A0A6A5FJE8</accession>
<dbReference type="AlphaFoldDB" id="A0A6A5FJE8"/>
<dbReference type="PANTHER" id="PTHR10083:SF374">
    <property type="entry name" value="BPTI_KUNITZ INHIBITOR DOMAIN-CONTAINING PROTEIN"/>
    <property type="match status" value="1"/>
</dbReference>
<feature type="domain" description="BPTI/Kunitz inhibitor" evidence="3">
    <location>
        <begin position="258"/>
        <end position="324"/>
    </location>
</feature>
<dbReference type="GO" id="GO:0005615">
    <property type="term" value="C:extracellular space"/>
    <property type="evidence" value="ECO:0007669"/>
    <property type="project" value="TreeGrafter"/>
</dbReference>
<evidence type="ECO:0000313" key="5">
    <source>
        <dbReference type="Proteomes" id="UP000465112"/>
    </source>
</evidence>
<keyword evidence="2" id="KW-0732">Signal</keyword>
<evidence type="ECO:0000256" key="2">
    <source>
        <dbReference type="SAM" id="SignalP"/>
    </source>
</evidence>
<evidence type="ECO:0000259" key="3">
    <source>
        <dbReference type="PROSITE" id="PS50279"/>
    </source>
</evidence>
<dbReference type="Pfam" id="PF00014">
    <property type="entry name" value="Kunitz_BPTI"/>
    <property type="match status" value="3"/>
</dbReference>
<dbReference type="SMART" id="SM00131">
    <property type="entry name" value="KU"/>
    <property type="match status" value="3"/>
</dbReference>
<evidence type="ECO:0000313" key="4">
    <source>
        <dbReference type="EMBL" id="KAF1393408.1"/>
    </source>
</evidence>
<keyword evidence="5" id="KW-1185">Reference proteome</keyword>
<comment type="caution">
    <text evidence="4">The sequence shown here is derived from an EMBL/GenBank/DDBJ whole genome shotgun (WGS) entry which is preliminary data.</text>
</comment>
<keyword evidence="1" id="KW-1015">Disulfide bond</keyword>
<dbReference type="Proteomes" id="UP000465112">
    <property type="component" value="Chromosome 2"/>
</dbReference>
<sequence length="333" mass="36828">MFGSGLVGFCLLVLALGFLGRPGLAHNGKMHSESLQETVVPEPAQCLVSRIYNLIRPAESKDDRSCWQDCFAKTDCHMAVVTKRISAAQQCLLVNCLNHGNHSLPRDPSAEITVYPKSTIDDVRCYERGCQSESPRFFYNTTSSRCERLFGGCGSNMKTFKTLKSCATLCHKKVRCYLPVEYGQTPPVGHLPFGPDNVSSTNADTTGKPKDTTVNFYFYNVSSGSCEGFHFRGSASNGNIFRTVQECESLCGDVKVRCNRLVDYGENPPNRFGNHTDIRGKPNDPTVNFYFYNVSSGSCEGFHFRGSLSNGNLFQTVKECESLCGVKEDLVET</sequence>
<dbReference type="EMBL" id="VHII01000002">
    <property type="protein sequence ID" value="KAF1393408.1"/>
    <property type="molecule type" value="Genomic_DNA"/>
</dbReference>
<feature type="signal peptide" evidence="2">
    <location>
        <begin position="1"/>
        <end position="25"/>
    </location>
</feature>
<dbReference type="Gene3D" id="4.10.410.10">
    <property type="entry name" value="Pancreatic trypsin inhibitor Kunitz domain"/>
    <property type="match status" value="3"/>
</dbReference>
<dbReference type="InterPro" id="IPR050098">
    <property type="entry name" value="TFPI/VKTCI-like"/>
</dbReference>
<protein>
    <recommendedName>
        <fullName evidence="3">BPTI/Kunitz inhibitor domain-containing protein</fullName>
    </recommendedName>
</protein>
<feature type="domain" description="BPTI/Kunitz inhibitor" evidence="3">
    <location>
        <begin position="176"/>
        <end position="251"/>
    </location>
</feature>
<dbReference type="InterPro" id="IPR002223">
    <property type="entry name" value="Kunitz_BPTI"/>
</dbReference>
<dbReference type="GO" id="GO:0004867">
    <property type="term" value="F:serine-type endopeptidase inhibitor activity"/>
    <property type="evidence" value="ECO:0007669"/>
    <property type="project" value="InterPro"/>
</dbReference>
<dbReference type="SUPFAM" id="SSF57362">
    <property type="entry name" value="BPTI-like"/>
    <property type="match status" value="3"/>
</dbReference>
<feature type="domain" description="BPTI/Kunitz inhibitor" evidence="3">
    <location>
        <begin position="130"/>
        <end position="170"/>
    </location>
</feature>
<name>A0A6A5FJE8_PERFL</name>
<dbReference type="InterPro" id="IPR036880">
    <property type="entry name" value="Kunitz_BPTI_sf"/>
</dbReference>
<dbReference type="PANTHER" id="PTHR10083">
    <property type="entry name" value="KUNITZ-TYPE PROTEASE INHIBITOR-RELATED"/>
    <property type="match status" value="1"/>
</dbReference>
<feature type="chain" id="PRO_5025580179" description="BPTI/Kunitz inhibitor domain-containing protein" evidence="2">
    <location>
        <begin position="26"/>
        <end position="333"/>
    </location>
</feature>
<proteinExistence type="predicted"/>
<organism evidence="4 5">
    <name type="scientific">Perca fluviatilis</name>
    <name type="common">European perch</name>
    <dbReference type="NCBI Taxonomy" id="8168"/>
    <lineage>
        <taxon>Eukaryota</taxon>
        <taxon>Metazoa</taxon>
        <taxon>Chordata</taxon>
        <taxon>Craniata</taxon>
        <taxon>Vertebrata</taxon>
        <taxon>Euteleostomi</taxon>
        <taxon>Actinopterygii</taxon>
        <taxon>Neopterygii</taxon>
        <taxon>Teleostei</taxon>
        <taxon>Neoteleostei</taxon>
        <taxon>Acanthomorphata</taxon>
        <taxon>Eupercaria</taxon>
        <taxon>Perciformes</taxon>
        <taxon>Percoidei</taxon>
        <taxon>Percidae</taxon>
        <taxon>Percinae</taxon>
        <taxon>Perca</taxon>
    </lineage>
</organism>
<evidence type="ECO:0000256" key="1">
    <source>
        <dbReference type="ARBA" id="ARBA00023157"/>
    </source>
</evidence>
<reference evidence="4 5" key="1">
    <citation type="submission" date="2019-06" db="EMBL/GenBank/DDBJ databases">
        <title>A chromosome-scale genome assembly of the European perch, Perca fluviatilis.</title>
        <authorList>
            <person name="Roques C."/>
            <person name="Zahm M."/>
            <person name="Cabau C."/>
            <person name="Klopp C."/>
            <person name="Bouchez O."/>
            <person name="Donnadieu C."/>
            <person name="Kuhl H."/>
            <person name="Gislard M."/>
            <person name="Guendouz S."/>
            <person name="Journot L."/>
            <person name="Haffray P."/>
            <person name="Bestin A."/>
            <person name="Morvezen R."/>
            <person name="Feron R."/>
            <person name="Wen M."/>
            <person name="Jouanno E."/>
            <person name="Herpin A."/>
            <person name="Schartl M."/>
            <person name="Postlethwait J."/>
            <person name="Schaerlinger B."/>
            <person name="Chardard D."/>
            <person name="Lecocq T."/>
            <person name="Poncet C."/>
            <person name="Jaffrelo L."/>
            <person name="Lampietro C."/>
            <person name="Guiguen Y."/>
        </authorList>
    </citation>
    <scope>NUCLEOTIDE SEQUENCE [LARGE SCALE GENOMIC DNA]</scope>
    <source>
        <tissue evidence="4">Blood</tissue>
    </source>
</reference>
<dbReference type="PROSITE" id="PS50279">
    <property type="entry name" value="BPTI_KUNITZ_2"/>
    <property type="match status" value="3"/>
</dbReference>
<gene>
    <name evidence="4" type="ORF">PFLUV_G00015380</name>
</gene>